<dbReference type="EMBL" id="JABSTR010000002">
    <property type="protein sequence ID" value="KAH9363929.1"/>
    <property type="molecule type" value="Genomic_DNA"/>
</dbReference>
<evidence type="ECO:0000256" key="2">
    <source>
        <dbReference type="ARBA" id="ARBA00022485"/>
    </source>
</evidence>
<evidence type="ECO:0000313" key="10">
    <source>
        <dbReference type="EMBL" id="KAH9363929.1"/>
    </source>
</evidence>
<organism evidence="10 11">
    <name type="scientific">Haemaphysalis longicornis</name>
    <name type="common">Bush tick</name>
    <dbReference type="NCBI Taxonomy" id="44386"/>
    <lineage>
        <taxon>Eukaryota</taxon>
        <taxon>Metazoa</taxon>
        <taxon>Ecdysozoa</taxon>
        <taxon>Arthropoda</taxon>
        <taxon>Chelicerata</taxon>
        <taxon>Arachnida</taxon>
        <taxon>Acari</taxon>
        <taxon>Parasitiformes</taxon>
        <taxon>Ixodida</taxon>
        <taxon>Ixodoidea</taxon>
        <taxon>Ixodidae</taxon>
        <taxon>Haemaphysalinae</taxon>
        <taxon>Haemaphysalis</taxon>
    </lineage>
</organism>
<protein>
    <recommendedName>
        <fullName evidence="9">DNA primase large subunit C-terminal domain-containing protein</fullName>
    </recommendedName>
</protein>
<evidence type="ECO:0000256" key="3">
    <source>
        <dbReference type="ARBA" id="ARBA00022515"/>
    </source>
</evidence>
<feature type="region of interest" description="Disordered" evidence="8">
    <location>
        <begin position="52"/>
        <end position="85"/>
    </location>
</feature>
<evidence type="ECO:0000256" key="8">
    <source>
        <dbReference type="SAM" id="MobiDB-lite"/>
    </source>
</evidence>
<proteinExistence type="predicted"/>
<gene>
    <name evidence="10" type="ORF">HPB48_015045</name>
</gene>
<evidence type="ECO:0000313" key="11">
    <source>
        <dbReference type="Proteomes" id="UP000821853"/>
    </source>
</evidence>
<dbReference type="GO" id="GO:0051539">
    <property type="term" value="F:4 iron, 4 sulfur cluster binding"/>
    <property type="evidence" value="ECO:0007669"/>
    <property type="project" value="UniProtKB-KW"/>
</dbReference>
<dbReference type="InterPro" id="IPR058560">
    <property type="entry name" value="DNA_primase_C"/>
</dbReference>
<dbReference type="Pfam" id="PF04104">
    <property type="entry name" value="DNA_primase_lrg"/>
    <property type="match status" value="1"/>
</dbReference>
<keyword evidence="2" id="KW-0004">4Fe-4S</keyword>
<comment type="cofactor">
    <cofactor evidence="1">
        <name>[4Fe-4S] cluster</name>
        <dbReference type="ChEBI" id="CHEBI:49883"/>
    </cofactor>
</comment>
<evidence type="ECO:0000259" key="9">
    <source>
        <dbReference type="Pfam" id="PF04104"/>
    </source>
</evidence>
<keyword evidence="5" id="KW-0479">Metal-binding</keyword>
<keyword evidence="6" id="KW-0408">Iron</keyword>
<feature type="domain" description="DNA primase large subunit C-terminal" evidence="9">
    <location>
        <begin position="2"/>
        <end position="41"/>
    </location>
</feature>
<evidence type="ECO:0000256" key="7">
    <source>
        <dbReference type="ARBA" id="ARBA00023014"/>
    </source>
</evidence>
<dbReference type="GO" id="GO:0046872">
    <property type="term" value="F:metal ion binding"/>
    <property type="evidence" value="ECO:0007669"/>
    <property type="project" value="UniProtKB-KW"/>
</dbReference>
<accession>A0A9J6FNU7</accession>
<dbReference type="AlphaFoldDB" id="A0A9J6FNU7"/>
<dbReference type="Proteomes" id="UP000821853">
    <property type="component" value="Chromosome 10"/>
</dbReference>
<keyword evidence="7" id="KW-0411">Iron-sulfur</keyword>
<dbReference type="OrthoDB" id="421393at2759"/>
<keyword evidence="3" id="KW-0639">Primosome</keyword>
<name>A0A9J6FNU7_HAELO</name>
<comment type="caution">
    <text evidence="10">The sequence shown here is derived from an EMBL/GenBank/DDBJ whole genome shotgun (WGS) entry which is preliminary data.</text>
</comment>
<evidence type="ECO:0000256" key="1">
    <source>
        <dbReference type="ARBA" id="ARBA00001966"/>
    </source>
</evidence>
<evidence type="ECO:0000256" key="5">
    <source>
        <dbReference type="ARBA" id="ARBA00022723"/>
    </source>
</evidence>
<evidence type="ECO:0000256" key="4">
    <source>
        <dbReference type="ARBA" id="ARBA00022705"/>
    </source>
</evidence>
<dbReference type="VEuPathDB" id="VectorBase:HLOH_054720"/>
<keyword evidence="11" id="KW-1185">Reference proteome</keyword>
<keyword evidence="4" id="KW-0235">DNA replication</keyword>
<reference evidence="10 11" key="1">
    <citation type="journal article" date="2020" name="Cell">
        <title>Large-Scale Comparative Analyses of Tick Genomes Elucidate Their Genetic Diversity and Vector Capacities.</title>
        <authorList>
            <consortium name="Tick Genome and Microbiome Consortium (TIGMIC)"/>
            <person name="Jia N."/>
            <person name="Wang J."/>
            <person name="Shi W."/>
            <person name="Du L."/>
            <person name="Sun Y."/>
            <person name="Zhan W."/>
            <person name="Jiang J.F."/>
            <person name="Wang Q."/>
            <person name="Zhang B."/>
            <person name="Ji P."/>
            <person name="Bell-Sakyi L."/>
            <person name="Cui X.M."/>
            <person name="Yuan T.T."/>
            <person name="Jiang B.G."/>
            <person name="Yang W.F."/>
            <person name="Lam T.T."/>
            <person name="Chang Q.C."/>
            <person name="Ding S.J."/>
            <person name="Wang X.J."/>
            <person name="Zhu J.G."/>
            <person name="Ruan X.D."/>
            <person name="Zhao L."/>
            <person name="Wei J.T."/>
            <person name="Ye R.Z."/>
            <person name="Que T.C."/>
            <person name="Du C.H."/>
            <person name="Zhou Y.H."/>
            <person name="Cheng J.X."/>
            <person name="Dai P.F."/>
            <person name="Guo W.B."/>
            <person name="Han X.H."/>
            <person name="Huang E.J."/>
            <person name="Li L.F."/>
            <person name="Wei W."/>
            <person name="Gao Y.C."/>
            <person name="Liu J.Z."/>
            <person name="Shao H.Z."/>
            <person name="Wang X."/>
            <person name="Wang C.C."/>
            <person name="Yang T.C."/>
            <person name="Huo Q.B."/>
            <person name="Li W."/>
            <person name="Chen H.Y."/>
            <person name="Chen S.E."/>
            <person name="Zhou L.G."/>
            <person name="Ni X.B."/>
            <person name="Tian J.H."/>
            <person name="Sheng Y."/>
            <person name="Liu T."/>
            <person name="Pan Y.S."/>
            <person name="Xia L.Y."/>
            <person name="Li J."/>
            <person name="Zhao F."/>
            <person name="Cao W.C."/>
        </authorList>
    </citation>
    <scope>NUCLEOTIDE SEQUENCE [LARGE SCALE GENOMIC DNA]</scope>
    <source>
        <strain evidence="10">HaeL-2018</strain>
    </source>
</reference>
<evidence type="ECO:0000256" key="6">
    <source>
        <dbReference type="ARBA" id="ARBA00023004"/>
    </source>
</evidence>
<dbReference type="GO" id="GO:0006269">
    <property type="term" value="P:DNA replication, synthesis of primer"/>
    <property type="evidence" value="ECO:0007669"/>
    <property type="project" value="UniProtKB-KW"/>
</dbReference>
<sequence>MSQVMGFVEKGHYQLACTSVFRVTQKSPDPAMVICHPNEYYMLSRQFRDGSAKDSKFGSQRNMETQKAVVYSQKPTQDTDGFDDEMDDLDGMLCDAEKERRRYRGQLGLLVLVAKNLKVSYCTILAHLSPPVQRWFKWR</sequence>